<name>A0ACB8QVM2_9AGAM</name>
<gene>
    <name evidence="1" type="ORF">K488DRAFT_82657</name>
</gene>
<evidence type="ECO:0000313" key="2">
    <source>
        <dbReference type="Proteomes" id="UP000814128"/>
    </source>
</evidence>
<reference evidence="1" key="1">
    <citation type="submission" date="2021-02" db="EMBL/GenBank/DDBJ databases">
        <authorList>
            <consortium name="DOE Joint Genome Institute"/>
            <person name="Ahrendt S."/>
            <person name="Looney B.P."/>
            <person name="Miyauchi S."/>
            <person name="Morin E."/>
            <person name="Drula E."/>
            <person name="Courty P.E."/>
            <person name="Chicoki N."/>
            <person name="Fauchery L."/>
            <person name="Kohler A."/>
            <person name="Kuo A."/>
            <person name="Labutti K."/>
            <person name="Pangilinan J."/>
            <person name="Lipzen A."/>
            <person name="Riley R."/>
            <person name="Andreopoulos W."/>
            <person name="He G."/>
            <person name="Johnson J."/>
            <person name="Barry K.W."/>
            <person name="Grigoriev I.V."/>
            <person name="Nagy L."/>
            <person name="Hibbett D."/>
            <person name="Henrissat B."/>
            <person name="Matheny P.B."/>
            <person name="Labbe J."/>
            <person name="Martin F."/>
        </authorList>
    </citation>
    <scope>NUCLEOTIDE SEQUENCE</scope>
    <source>
        <strain evidence="1">EC-137</strain>
    </source>
</reference>
<sequence length="159" mass="17589">MLIASEAWAASGSALHWQFPASSDMHWHSTTVKANFRVSAASQNICAADTAMRLVYPPPSTSGSESRVLFAVHNPNSNQMKEGRIDLQEQRVNEALFLTKKYYDEACRRGLKELRLVVRKGLHSIDGPVLKPRILNALKKWGVTAAVEKYNGGVIVAQI</sequence>
<accession>A0ACB8QVM2</accession>
<comment type="caution">
    <text evidence="1">The sequence shown here is derived from an EMBL/GenBank/DDBJ whole genome shotgun (WGS) entry which is preliminary data.</text>
</comment>
<dbReference type="EMBL" id="MU273478">
    <property type="protein sequence ID" value="KAI0035899.1"/>
    <property type="molecule type" value="Genomic_DNA"/>
</dbReference>
<reference evidence="1" key="2">
    <citation type="journal article" date="2022" name="New Phytol.">
        <title>Evolutionary transition to the ectomycorrhizal habit in the genomes of a hyperdiverse lineage of mushroom-forming fungi.</title>
        <authorList>
            <person name="Looney B."/>
            <person name="Miyauchi S."/>
            <person name="Morin E."/>
            <person name="Drula E."/>
            <person name="Courty P.E."/>
            <person name="Kohler A."/>
            <person name="Kuo A."/>
            <person name="LaButti K."/>
            <person name="Pangilinan J."/>
            <person name="Lipzen A."/>
            <person name="Riley R."/>
            <person name="Andreopoulos W."/>
            <person name="He G."/>
            <person name="Johnson J."/>
            <person name="Nolan M."/>
            <person name="Tritt A."/>
            <person name="Barry K.W."/>
            <person name="Grigoriev I.V."/>
            <person name="Nagy L.G."/>
            <person name="Hibbett D."/>
            <person name="Henrissat B."/>
            <person name="Matheny P.B."/>
            <person name="Labbe J."/>
            <person name="Martin F.M."/>
        </authorList>
    </citation>
    <scope>NUCLEOTIDE SEQUENCE</scope>
    <source>
        <strain evidence="1">EC-137</strain>
    </source>
</reference>
<protein>
    <submittedName>
        <fullName evidence="1">Uncharacterized protein</fullName>
    </submittedName>
</protein>
<evidence type="ECO:0000313" key="1">
    <source>
        <dbReference type="EMBL" id="KAI0035899.1"/>
    </source>
</evidence>
<keyword evidence="2" id="KW-1185">Reference proteome</keyword>
<organism evidence="1 2">
    <name type="scientific">Vararia minispora EC-137</name>
    <dbReference type="NCBI Taxonomy" id="1314806"/>
    <lineage>
        <taxon>Eukaryota</taxon>
        <taxon>Fungi</taxon>
        <taxon>Dikarya</taxon>
        <taxon>Basidiomycota</taxon>
        <taxon>Agaricomycotina</taxon>
        <taxon>Agaricomycetes</taxon>
        <taxon>Russulales</taxon>
        <taxon>Lachnocladiaceae</taxon>
        <taxon>Vararia</taxon>
    </lineage>
</organism>
<dbReference type="Proteomes" id="UP000814128">
    <property type="component" value="Unassembled WGS sequence"/>
</dbReference>
<proteinExistence type="predicted"/>